<evidence type="ECO:0000313" key="2">
    <source>
        <dbReference type="Proteomes" id="UP000233606"/>
    </source>
</evidence>
<protein>
    <submittedName>
        <fullName evidence="1">Nucleotidyltransferase</fullName>
    </submittedName>
</protein>
<keyword evidence="2" id="KW-1185">Reference proteome</keyword>
<name>A0ACC9MPB2_9STAP</name>
<dbReference type="Proteomes" id="UP000233606">
    <property type="component" value="Unassembled WGS sequence"/>
</dbReference>
<proteinExistence type="predicted"/>
<sequence>MDTVQNFSKFNNNLRMDNDVVDTIKMRFERILKRINIEYRGIDSGKLYGMYVGSYGRGTEIWTSDIDIIVQLPYKIYVQYNNYIGNGQSALIQNVKNTLQKTYPNSHIRGDGQVVVINFGDSITFEIVPAFINKDGKSFTYPDTNNGGSWKVTKPILEIESMNIRNDFTNKNLKKLCRMMRAWKSENNVPISGMLIDTLVYHFLTNYEYSSKSYVYFDRISRDFFKYLKELDINKEYWYAPGSHEKVYKSKDFHYKATSAYNRSLEAISCQGRSHWISANLKWREIYGKKFSI</sequence>
<dbReference type="EMBL" id="PIWU01000024">
    <property type="protein sequence ID" value="PKE55549.1"/>
    <property type="molecule type" value="Genomic_DNA"/>
</dbReference>
<evidence type="ECO:0000313" key="1">
    <source>
        <dbReference type="EMBL" id="PKE55549.1"/>
    </source>
</evidence>
<accession>A0ACC9MPB2</accession>
<organism evidence="1 2">
    <name type="scientific">Macrococcoides caseolyticum</name>
    <dbReference type="NCBI Taxonomy" id="69966"/>
    <lineage>
        <taxon>Bacteria</taxon>
        <taxon>Bacillati</taxon>
        <taxon>Bacillota</taxon>
        <taxon>Bacilli</taxon>
        <taxon>Bacillales</taxon>
        <taxon>Staphylococcaceae</taxon>
        <taxon>Macrococcoides</taxon>
    </lineage>
</organism>
<comment type="caution">
    <text evidence="1">The sequence shown here is derived from an EMBL/GenBank/DDBJ whole genome shotgun (WGS) entry which is preliminary data.</text>
</comment>
<reference evidence="1" key="1">
    <citation type="submission" date="2017-12" db="EMBL/GenBank/DDBJ databases">
        <title>Genomics of Macrococcus caseolyticus.</title>
        <authorList>
            <person name="MacFadyen A.C."/>
            <person name="Paterson G.K."/>
        </authorList>
    </citation>
    <scope>NUCLEOTIDE SEQUENCE</scope>
    <source>
        <strain evidence="1">5459_5_49</strain>
    </source>
</reference>
<gene>
    <name evidence="1" type="ORF">CW682_11450</name>
</gene>